<feature type="region of interest" description="Disordered" evidence="1">
    <location>
        <begin position="119"/>
        <end position="196"/>
    </location>
</feature>
<dbReference type="OrthoDB" id="4851601at2759"/>
<dbReference type="eggNOG" id="ENOG502S756">
    <property type="taxonomic scope" value="Eukaryota"/>
</dbReference>
<name>N4V5W9_COLOR</name>
<evidence type="ECO:0000313" key="3">
    <source>
        <dbReference type="EMBL" id="TDZ19918.1"/>
    </source>
</evidence>
<feature type="region of interest" description="Disordered" evidence="1">
    <location>
        <begin position="1"/>
        <end position="78"/>
    </location>
</feature>
<dbReference type="InterPro" id="IPR008816">
    <property type="entry name" value="Gly_zipper_2TM_dom"/>
</dbReference>
<dbReference type="HOGENOM" id="CLU_095739_0_0_1"/>
<dbReference type="PANTHER" id="PTHR37014:SF10">
    <property type="entry name" value="RICH PROTEIN MS8, PUTATIVE (AFU_ORTHOLOGUE AFUA_7G05650)-RELATED"/>
    <property type="match status" value="1"/>
</dbReference>
<dbReference type="EMBL" id="AMCV02000018">
    <property type="protein sequence ID" value="TDZ19918.1"/>
    <property type="molecule type" value="Genomic_DNA"/>
</dbReference>
<evidence type="ECO:0000256" key="1">
    <source>
        <dbReference type="SAM" id="MobiDB-lite"/>
    </source>
</evidence>
<dbReference type="GO" id="GO:0019867">
    <property type="term" value="C:outer membrane"/>
    <property type="evidence" value="ECO:0007669"/>
    <property type="project" value="InterPro"/>
</dbReference>
<gene>
    <name evidence="3" type="ORF">Cob_v007292</name>
</gene>
<proteinExistence type="predicted"/>
<organism evidence="3 4">
    <name type="scientific">Colletotrichum orbiculare (strain 104-T / ATCC 96160 / CBS 514.97 / LARS 414 / MAFF 240422)</name>
    <name type="common">Cucumber anthracnose fungus</name>
    <name type="synonym">Colletotrichum lagenarium</name>
    <dbReference type="NCBI Taxonomy" id="1213857"/>
    <lineage>
        <taxon>Eukaryota</taxon>
        <taxon>Fungi</taxon>
        <taxon>Dikarya</taxon>
        <taxon>Ascomycota</taxon>
        <taxon>Pezizomycotina</taxon>
        <taxon>Sordariomycetes</taxon>
        <taxon>Hypocreomycetidae</taxon>
        <taxon>Glomerellales</taxon>
        <taxon>Glomerellaceae</taxon>
        <taxon>Colletotrichum</taxon>
        <taxon>Colletotrichum orbiculare species complex</taxon>
    </lineage>
</organism>
<feature type="compositionally biased region" description="Basic residues" evidence="1">
    <location>
        <begin position="149"/>
        <end position="164"/>
    </location>
</feature>
<dbReference type="PANTHER" id="PTHR37014">
    <property type="entry name" value="EXPRESSION LETHALITY PROTEIN HEL10, PUTATIVE (AFU_ORTHOLOGUE AFUA_1G06580)-RELATED"/>
    <property type="match status" value="1"/>
</dbReference>
<feature type="compositionally biased region" description="Pro residues" evidence="1">
    <location>
        <begin position="165"/>
        <end position="176"/>
    </location>
</feature>
<keyword evidence="4" id="KW-1185">Reference proteome</keyword>
<sequence>MSAQDYYGSSRQNSHTPNKRSSKQYLGAPLVDQAGYFPERDPERPRSAMGYGSSSGYGHSRSRSADPSGQQGERGLVSTIGGGAAGGYAGKKFLGGKLGAVAGALGGAVVANKIEHKISGHHHSSSYSGSHHGHHGQHAAPSPPPPHYPGHHGHHSHHGHHGHHGPPPPHFGPPHHGPPHHGPLHHGGHHSSGGFGGLVTMVITVTMVTTAGEQPGSENDR</sequence>
<evidence type="ECO:0000313" key="4">
    <source>
        <dbReference type="Proteomes" id="UP000014480"/>
    </source>
</evidence>
<evidence type="ECO:0000259" key="2">
    <source>
        <dbReference type="Pfam" id="PF05433"/>
    </source>
</evidence>
<accession>N4V5W9</accession>
<feature type="compositionally biased region" description="Polar residues" evidence="1">
    <location>
        <begin position="1"/>
        <end position="16"/>
    </location>
</feature>
<dbReference type="AlphaFoldDB" id="N4V5W9"/>
<feature type="compositionally biased region" description="Low complexity" evidence="1">
    <location>
        <begin position="50"/>
        <end position="59"/>
    </location>
</feature>
<reference evidence="4" key="1">
    <citation type="journal article" date="2013" name="New Phytol.">
        <title>Comparative genomic and transcriptomic analyses reveal the hemibiotrophic stage shift of Colletotrichum fungi.</title>
        <authorList>
            <person name="Gan P."/>
            <person name="Ikeda K."/>
            <person name="Irieda H."/>
            <person name="Narusaka M."/>
            <person name="O'Connell R.J."/>
            <person name="Narusaka Y."/>
            <person name="Takano Y."/>
            <person name="Kubo Y."/>
            <person name="Shirasu K."/>
        </authorList>
    </citation>
    <scope>NUCLEOTIDE SEQUENCE [LARGE SCALE GENOMIC DNA]</scope>
    <source>
        <strain evidence="4">104-T / ATCC 96160 / CBS 514.97 / LARS 414 / MAFF 240422</strain>
    </source>
</reference>
<feature type="domain" description="Glycine zipper 2TM" evidence="2">
    <location>
        <begin position="78"/>
        <end position="115"/>
    </location>
</feature>
<feature type="compositionally biased region" description="Basic residues" evidence="1">
    <location>
        <begin position="177"/>
        <end position="189"/>
    </location>
</feature>
<dbReference type="STRING" id="1213857.N4V5W9"/>
<dbReference type="Proteomes" id="UP000014480">
    <property type="component" value="Unassembled WGS sequence"/>
</dbReference>
<comment type="caution">
    <text evidence="3">The sequence shown here is derived from an EMBL/GenBank/DDBJ whole genome shotgun (WGS) entry which is preliminary data.</text>
</comment>
<reference evidence="4" key="2">
    <citation type="journal article" date="2019" name="Mol. Plant Microbe Interact.">
        <title>Genome sequence resources for four phytopathogenic fungi from the Colletotrichum orbiculare species complex.</title>
        <authorList>
            <person name="Gan P."/>
            <person name="Tsushima A."/>
            <person name="Narusaka M."/>
            <person name="Narusaka Y."/>
            <person name="Takano Y."/>
            <person name="Kubo Y."/>
            <person name="Shirasu K."/>
        </authorList>
    </citation>
    <scope>GENOME REANNOTATION</scope>
    <source>
        <strain evidence="4">104-T / ATCC 96160 / CBS 514.97 / LARS 414 / MAFF 240422</strain>
    </source>
</reference>
<dbReference type="Pfam" id="PF05433">
    <property type="entry name" value="Rick_17kDa_Anti"/>
    <property type="match status" value="1"/>
</dbReference>
<protein>
    <recommendedName>
        <fullName evidence="2">Glycine zipper 2TM domain-containing protein</fullName>
    </recommendedName>
</protein>